<sequence>MLIFKPSPAHRKISRCLKKNDNNMSLLSPNSKKQQYSSIIVMGRCSIDGQMN</sequence>
<keyword evidence="2" id="KW-1185">Reference proteome</keyword>
<accession>A0ABY3FXW1</accession>
<evidence type="ECO:0000313" key="1">
    <source>
        <dbReference type="EMBL" id="TWL41059.1"/>
    </source>
</evidence>
<organism evidence="1 2">
    <name type="scientific">Bacillus paralicheniformis</name>
    <dbReference type="NCBI Taxonomy" id="1648923"/>
    <lineage>
        <taxon>Bacteria</taxon>
        <taxon>Bacillati</taxon>
        <taxon>Bacillota</taxon>
        <taxon>Bacilli</taxon>
        <taxon>Bacillales</taxon>
        <taxon>Bacillaceae</taxon>
        <taxon>Bacillus</taxon>
    </lineage>
</organism>
<dbReference type="EMBL" id="NILF01000024">
    <property type="protein sequence ID" value="TWL41059.1"/>
    <property type="molecule type" value="Genomic_DNA"/>
</dbReference>
<comment type="caution">
    <text evidence="1">The sequence shown here is derived from an EMBL/GenBank/DDBJ whole genome shotgun (WGS) entry which is preliminary data.</text>
</comment>
<proteinExistence type="predicted"/>
<protein>
    <submittedName>
        <fullName evidence="1">Uncharacterized protein</fullName>
    </submittedName>
</protein>
<evidence type="ECO:0000313" key="2">
    <source>
        <dbReference type="Proteomes" id="UP000429980"/>
    </source>
</evidence>
<name>A0ABY3FXW1_9BACI</name>
<reference evidence="1 2" key="1">
    <citation type="submission" date="2019-06" db="EMBL/GenBank/DDBJ databases">
        <title>Genome sequence analysis of &gt;100 Bacillus licheniformis strains suggests intrinsic resistance to this species.</title>
        <authorList>
            <person name="Wels M."/>
            <person name="Siezen R.J."/>
            <person name="Johansen E."/>
            <person name="Stuer-Lauridsen B."/>
            <person name="Bjerre K."/>
            <person name="Nielsen B.K.K."/>
        </authorList>
    </citation>
    <scope>NUCLEOTIDE SEQUENCE [LARGE SCALE GENOMIC DNA]</scope>
    <source>
        <strain evidence="1 2">BAC-15381</strain>
    </source>
</reference>
<gene>
    <name evidence="1" type="ORF">CHCC15381_1597</name>
</gene>
<dbReference type="Proteomes" id="UP000429980">
    <property type="component" value="Unassembled WGS sequence"/>
</dbReference>